<dbReference type="AlphaFoldDB" id="A0A1T5BAE9"/>
<accession>A0A1T5BAE9</accession>
<evidence type="ECO:0000313" key="8">
    <source>
        <dbReference type="EMBL" id="SKB44037.1"/>
    </source>
</evidence>
<dbReference type="GO" id="GO:0015081">
    <property type="term" value="F:sodium ion transmembrane transporter activity"/>
    <property type="evidence" value="ECO:0007669"/>
    <property type="project" value="InterPro"/>
</dbReference>
<protein>
    <submittedName>
        <fullName evidence="8">Sodium pump decarboxylases, gamma subunit</fullName>
    </submittedName>
</protein>
<dbReference type="EMBL" id="FUYN01000003">
    <property type="protein sequence ID" value="SKB44037.1"/>
    <property type="molecule type" value="Genomic_DNA"/>
</dbReference>
<dbReference type="Pfam" id="PF04277">
    <property type="entry name" value="OAD_gamma"/>
    <property type="match status" value="1"/>
</dbReference>
<keyword evidence="3 7" id="KW-0812">Transmembrane</keyword>
<evidence type="ECO:0000313" key="9">
    <source>
        <dbReference type="Proteomes" id="UP000243406"/>
    </source>
</evidence>
<proteinExistence type="predicted"/>
<evidence type="ECO:0000256" key="2">
    <source>
        <dbReference type="ARBA" id="ARBA00022475"/>
    </source>
</evidence>
<comment type="subcellular location">
    <subcellularLocation>
        <location evidence="1">Cell membrane</location>
    </subcellularLocation>
</comment>
<evidence type="ECO:0000256" key="4">
    <source>
        <dbReference type="ARBA" id="ARBA00022989"/>
    </source>
</evidence>
<keyword evidence="5 7" id="KW-0472">Membrane</keyword>
<keyword evidence="4 7" id="KW-1133">Transmembrane helix</keyword>
<evidence type="ECO:0000256" key="1">
    <source>
        <dbReference type="ARBA" id="ARBA00004236"/>
    </source>
</evidence>
<keyword evidence="9" id="KW-1185">Reference proteome</keyword>
<dbReference type="OrthoDB" id="1954652at2"/>
<dbReference type="GO" id="GO:0036376">
    <property type="term" value="P:sodium ion export across plasma membrane"/>
    <property type="evidence" value="ECO:0007669"/>
    <property type="project" value="InterPro"/>
</dbReference>
<feature type="region of interest" description="Disordered" evidence="6">
    <location>
        <begin position="56"/>
        <end position="81"/>
    </location>
</feature>
<name>A0A1T5BAE9_9FIRM</name>
<dbReference type="Proteomes" id="UP000243406">
    <property type="component" value="Unassembled WGS sequence"/>
</dbReference>
<organism evidence="8 9">
    <name type="scientific">Acetoanaerobium noterae</name>
    <dbReference type="NCBI Taxonomy" id="745369"/>
    <lineage>
        <taxon>Bacteria</taxon>
        <taxon>Bacillati</taxon>
        <taxon>Bacillota</taxon>
        <taxon>Clostridia</taxon>
        <taxon>Peptostreptococcales</taxon>
        <taxon>Filifactoraceae</taxon>
        <taxon>Acetoanaerobium</taxon>
    </lineage>
</organism>
<gene>
    <name evidence="8" type="ORF">SAMN02745120_1463</name>
</gene>
<sequence length="135" mass="14852">MNINEILDQMSHDITALTFGEKMLGGLAATALSMAIVFLVLVLLIGIIKAMDSMVNPKSKQENEENNEFDNIQSYEQEQEPSEDISELIAVISAAVACSMGVSESKIRVVNINRVGNDSPTWAKNGRLEQLQNRL</sequence>
<keyword evidence="2" id="KW-1003">Cell membrane</keyword>
<evidence type="ECO:0000256" key="7">
    <source>
        <dbReference type="SAM" id="Phobius"/>
    </source>
</evidence>
<dbReference type="InterPro" id="IPR005899">
    <property type="entry name" value="Na_pump_deCOase"/>
</dbReference>
<reference evidence="9" key="1">
    <citation type="submission" date="2017-02" db="EMBL/GenBank/DDBJ databases">
        <authorList>
            <person name="Varghese N."/>
            <person name="Submissions S."/>
        </authorList>
    </citation>
    <scope>NUCLEOTIDE SEQUENCE [LARGE SCALE GENOMIC DNA]</scope>
    <source>
        <strain evidence="9">ATCC 35199</strain>
    </source>
</reference>
<dbReference type="GO" id="GO:0005886">
    <property type="term" value="C:plasma membrane"/>
    <property type="evidence" value="ECO:0007669"/>
    <property type="project" value="UniProtKB-SubCell"/>
</dbReference>
<evidence type="ECO:0000256" key="3">
    <source>
        <dbReference type="ARBA" id="ARBA00022692"/>
    </source>
</evidence>
<dbReference type="RefSeq" id="WP_079589350.1">
    <property type="nucleotide sequence ID" value="NZ_FUYN01000003.1"/>
</dbReference>
<evidence type="ECO:0000256" key="6">
    <source>
        <dbReference type="SAM" id="MobiDB-lite"/>
    </source>
</evidence>
<evidence type="ECO:0000256" key="5">
    <source>
        <dbReference type="ARBA" id="ARBA00023136"/>
    </source>
</evidence>
<dbReference type="NCBIfam" id="TIGR01195">
    <property type="entry name" value="oadG_fam"/>
    <property type="match status" value="1"/>
</dbReference>
<feature type="transmembrane region" description="Helical" evidence="7">
    <location>
        <begin position="27"/>
        <end position="48"/>
    </location>
</feature>